<evidence type="ECO:0000313" key="2">
    <source>
        <dbReference type="EMBL" id="SCB58531.1"/>
    </source>
</evidence>
<keyword evidence="1" id="KW-0472">Membrane</keyword>
<accession>A0A1C3Y235</accession>
<sequence length="83" mass="8870">MVDKRDLDAGFTGTPVEQPEGLAKVAQSAASGVKREVYAVTTGARNHPHTASALLLTIGFVAFGFGYLLGRSSVESSTRPYWR</sequence>
<proteinExistence type="predicted"/>
<dbReference type="RefSeq" id="WP_092750328.1">
    <property type="nucleotide sequence ID" value="NZ_FMAJ01000004.1"/>
</dbReference>
<dbReference type="Proteomes" id="UP000198723">
    <property type="component" value="Unassembled WGS sequence"/>
</dbReference>
<gene>
    <name evidence="2" type="ORF">GA0061105_104460</name>
</gene>
<name>A0A1C3Y235_9HYPH</name>
<keyword evidence="1" id="KW-1133">Transmembrane helix</keyword>
<protein>
    <submittedName>
        <fullName evidence="2">Uncharacterized protein</fullName>
    </submittedName>
</protein>
<feature type="transmembrane region" description="Helical" evidence="1">
    <location>
        <begin position="51"/>
        <end position="70"/>
    </location>
</feature>
<evidence type="ECO:0000256" key="1">
    <source>
        <dbReference type="SAM" id="Phobius"/>
    </source>
</evidence>
<dbReference type="AlphaFoldDB" id="A0A1C3Y235"/>
<dbReference type="STRING" id="1138170.GA0061105_104460"/>
<dbReference type="EMBL" id="FMAJ01000004">
    <property type="protein sequence ID" value="SCB58531.1"/>
    <property type="molecule type" value="Genomic_DNA"/>
</dbReference>
<keyword evidence="1" id="KW-0812">Transmembrane</keyword>
<evidence type="ECO:0000313" key="3">
    <source>
        <dbReference type="Proteomes" id="UP000198723"/>
    </source>
</evidence>
<organism evidence="2 3">
    <name type="scientific">Rhizobium aethiopicum</name>
    <dbReference type="NCBI Taxonomy" id="1138170"/>
    <lineage>
        <taxon>Bacteria</taxon>
        <taxon>Pseudomonadati</taxon>
        <taxon>Pseudomonadota</taxon>
        <taxon>Alphaproteobacteria</taxon>
        <taxon>Hyphomicrobiales</taxon>
        <taxon>Rhizobiaceae</taxon>
        <taxon>Rhizobium/Agrobacterium group</taxon>
        <taxon>Rhizobium</taxon>
    </lineage>
</organism>
<reference evidence="2 3" key="1">
    <citation type="submission" date="2016-08" db="EMBL/GenBank/DDBJ databases">
        <authorList>
            <person name="Seilhamer J.J."/>
        </authorList>
    </citation>
    <scope>NUCLEOTIDE SEQUENCE [LARGE SCALE GENOMIC DNA]</scope>
    <source>
        <strain evidence="2 3">HBR26</strain>
    </source>
</reference>